<keyword evidence="10" id="KW-1185">Reference proteome</keyword>
<keyword evidence="4 7" id="KW-0665">Pyrimidine biosynthesis</keyword>
<proteinExistence type="inferred from homology"/>
<dbReference type="EC" id="4.1.1.23" evidence="7"/>
<evidence type="ECO:0000256" key="4">
    <source>
        <dbReference type="ARBA" id="ARBA00022975"/>
    </source>
</evidence>
<keyword evidence="3 7" id="KW-0210">Decarboxylase</keyword>
<accession>A0A6I8MDI5</accession>
<dbReference type="InterPro" id="IPR011060">
    <property type="entry name" value="RibuloseP-bd_barrel"/>
</dbReference>
<evidence type="ECO:0000259" key="8">
    <source>
        <dbReference type="SMART" id="SM00934"/>
    </source>
</evidence>
<comment type="pathway">
    <text evidence="1 7">Pyrimidine metabolism; UMP biosynthesis via de novo pathway; UMP from orotate: step 2/2.</text>
</comment>
<dbReference type="Proteomes" id="UP000419017">
    <property type="component" value="Unassembled WGS sequence"/>
</dbReference>
<dbReference type="InterPro" id="IPR001754">
    <property type="entry name" value="OMPdeCOase_dom"/>
</dbReference>
<dbReference type="PANTHER" id="PTHR43375:SF1">
    <property type="entry name" value="OROTIDINE 5'-PHOSPHATE DECARBOXYLASE"/>
    <property type="match status" value="1"/>
</dbReference>
<name>A0A6I8MDI5_9FUSO</name>
<comment type="catalytic activity">
    <reaction evidence="6 7">
        <text>orotidine 5'-phosphate + H(+) = UMP + CO2</text>
        <dbReference type="Rhea" id="RHEA:11596"/>
        <dbReference type="ChEBI" id="CHEBI:15378"/>
        <dbReference type="ChEBI" id="CHEBI:16526"/>
        <dbReference type="ChEBI" id="CHEBI:57538"/>
        <dbReference type="ChEBI" id="CHEBI:57865"/>
        <dbReference type="EC" id="4.1.1.23"/>
    </reaction>
</comment>
<dbReference type="Gene3D" id="3.20.20.70">
    <property type="entry name" value="Aldolase class I"/>
    <property type="match status" value="1"/>
</dbReference>
<dbReference type="AlphaFoldDB" id="A0A6I8MDI5"/>
<evidence type="ECO:0000256" key="5">
    <source>
        <dbReference type="ARBA" id="ARBA00023239"/>
    </source>
</evidence>
<keyword evidence="5 7" id="KW-0456">Lyase</keyword>
<comment type="similarity">
    <text evidence="2 7">Belongs to the OMP decarboxylase family. Type 2 subfamily.</text>
</comment>
<dbReference type="Pfam" id="PF00215">
    <property type="entry name" value="OMPdecase"/>
    <property type="match status" value="1"/>
</dbReference>
<dbReference type="UniPathway" id="UPA00070">
    <property type="reaction ID" value="UER00120"/>
</dbReference>
<evidence type="ECO:0000256" key="2">
    <source>
        <dbReference type="ARBA" id="ARBA00008847"/>
    </source>
</evidence>
<protein>
    <recommendedName>
        <fullName evidence="7">Orotidine 5'-phosphate decarboxylase</fullName>
        <ecNumber evidence="7">4.1.1.23</ecNumber>
    </recommendedName>
    <alternativeName>
        <fullName evidence="7">OMP decarboxylase</fullName>
        <shortName evidence="7">OMPDCase</shortName>
        <shortName evidence="7">OMPdecase</shortName>
    </alternativeName>
</protein>
<dbReference type="GO" id="GO:0004590">
    <property type="term" value="F:orotidine-5'-phosphate decarboxylase activity"/>
    <property type="evidence" value="ECO:0007669"/>
    <property type="project" value="UniProtKB-UniRule"/>
</dbReference>
<dbReference type="RefSeq" id="WP_156683502.1">
    <property type="nucleotide sequence ID" value="NZ_CABWIB010000001.1"/>
</dbReference>
<dbReference type="SUPFAM" id="SSF51366">
    <property type="entry name" value="Ribulose-phoshate binding barrel"/>
    <property type="match status" value="1"/>
</dbReference>
<dbReference type="HAMAP" id="MF_01215">
    <property type="entry name" value="OMPdecase_type2"/>
    <property type="match status" value="1"/>
</dbReference>
<dbReference type="SMART" id="SM00934">
    <property type="entry name" value="OMPdecase"/>
    <property type="match status" value="1"/>
</dbReference>
<evidence type="ECO:0000256" key="7">
    <source>
        <dbReference type="HAMAP-Rule" id="MF_01215"/>
    </source>
</evidence>
<gene>
    <name evidence="7" type="primary">pyrF</name>
    <name evidence="9" type="ORF">OMES3154_00798</name>
</gene>
<feature type="active site" description="Proton donor" evidence="7">
    <location>
        <position position="97"/>
    </location>
</feature>
<evidence type="ECO:0000256" key="6">
    <source>
        <dbReference type="ARBA" id="ARBA00049157"/>
    </source>
</evidence>
<organism evidence="9 10">
    <name type="scientific">Oceanivirga miroungae</name>
    <dbReference type="NCBI Taxonomy" id="1130046"/>
    <lineage>
        <taxon>Bacteria</taxon>
        <taxon>Fusobacteriati</taxon>
        <taxon>Fusobacteriota</taxon>
        <taxon>Fusobacteriia</taxon>
        <taxon>Fusobacteriales</taxon>
        <taxon>Leptotrichiaceae</taxon>
        <taxon>Oceanivirga</taxon>
    </lineage>
</organism>
<feature type="domain" description="Orotidine 5'-phosphate decarboxylase" evidence="8">
    <location>
        <begin position="15"/>
        <end position="264"/>
    </location>
</feature>
<dbReference type="CDD" id="cd04725">
    <property type="entry name" value="OMP_decarboxylase_like"/>
    <property type="match status" value="1"/>
</dbReference>
<dbReference type="EMBL" id="CABWIB010000001">
    <property type="protein sequence ID" value="VWL85513.1"/>
    <property type="molecule type" value="Genomic_DNA"/>
</dbReference>
<dbReference type="InterPro" id="IPR011995">
    <property type="entry name" value="OMPdecase_type-2"/>
</dbReference>
<evidence type="ECO:0000256" key="1">
    <source>
        <dbReference type="ARBA" id="ARBA00004861"/>
    </source>
</evidence>
<sequence>MIIDRLLKEVGNKSFVCVGLDSDLIHIPESIKSKYESVEDIIFNFNKRIIDCSSDLVAIYKLQIAYYEKYGISGLMAYKRTLKYLKDKNLISIADIKRSDIQSTAKAYAKAHFEGDFEADFITLNPYMGIDTILPYLEYTKKDKGVFVLLLTSNEGAKDIECLNSEGKEIFYHVGDKLDKIAKEFKGESKYSNIGFVVGATNDKEAMKIRNRYENIFFLLPGYGSQNANSNTVKTYLKDDYTGGIVNSSRKIITNYKNYEDGDINFEKYTREAVIDMIADIRGINE</sequence>
<dbReference type="InterPro" id="IPR013785">
    <property type="entry name" value="Aldolase_TIM"/>
</dbReference>
<evidence type="ECO:0000313" key="10">
    <source>
        <dbReference type="Proteomes" id="UP000419017"/>
    </source>
</evidence>
<evidence type="ECO:0000256" key="3">
    <source>
        <dbReference type="ARBA" id="ARBA00022793"/>
    </source>
</evidence>
<dbReference type="GO" id="GO:0006207">
    <property type="term" value="P:'de novo' pyrimidine nucleobase biosynthetic process"/>
    <property type="evidence" value="ECO:0007669"/>
    <property type="project" value="InterPro"/>
</dbReference>
<evidence type="ECO:0000313" key="9">
    <source>
        <dbReference type="EMBL" id="VWL85513.1"/>
    </source>
</evidence>
<dbReference type="GO" id="GO:0044205">
    <property type="term" value="P:'de novo' UMP biosynthetic process"/>
    <property type="evidence" value="ECO:0007669"/>
    <property type="project" value="UniProtKB-UniRule"/>
</dbReference>
<dbReference type="NCBIfam" id="TIGR02127">
    <property type="entry name" value="pyrF_sub2"/>
    <property type="match status" value="1"/>
</dbReference>
<dbReference type="PANTHER" id="PTHR43375">
    <property type="entry name" value="OROTIDINE 5'-PHOSPHATE DECARBOXYLASE"/>
    <property type="match status" value="1"/>
</dbReference>
<reference evidence="9 10" key="1">
    <citation type="submission" date="2019-10" db="EMBL/GenBank/DDBJ databases">
        <authorList>
            <person name="Blom J."/>
        </authorList>
    </citation>
    <scope>NUCLEOTIDE SEQUENCE [LARGE SCALE GENOMIC DNA]</scope>
    <source>
        <strain evidence="9 10">ES3154-GLU</strain>
    </source>
</reference>